<keyword evidence="5 6" id="KW-0472">Membrane</keyword>
<feature type="transmembrane region" description="Helical" evidence="6">
    <location>
        <begin position="107"/>
        <end position="124"/>
    </location>
</feature>
<dbReference type="PANTHER" id="PTHR43702:SF11">
    <property type="entry name" value="L-FUCOSE-PROTON SYMPORTER"/>
    <property type="match status" value="1"/>
</dbReference>
<feature type="transmembrane region" description="Helical" evidence="6">
    <location>
        <begin position="145"/>
        <end position="167"/>
    </location>
</feature>
<reference evidence="8" key="1">
    <citation type="submission" date="2016-11" db="EMBL/GenBank/DDBJ databases">
        <authorList>
            <person name="Varghese N."/>
            <person name="Submissions S."/>
        </authorList>
    </citation>
    <scope>NUCLEOTIDE SEQUENCE [LARGE SCALE GENOMIC DNA]</scope>
    <source>
        <strain evidence="8">DSM 19858</strain>
    </source>
</reference>
<dbReference type="PANTHER" id="PTHR43702">
    <property type="entry name" value="L-FUCOSE-PROTON SYMPORTER"/>
    <property type="match status" value="1"/>
</dbReference>
<dbReference type="InterPro" id="IPR011701">
    <property type="entry name" value="MFS"/>
</dbReference>
<dbReference type="InterPro" id="IPR036259">
    <property type="entry name" value="MFS_trans_sf"/>
</dbReference>
<keyword evidence="4 6" id="KW-1133">Transmembrane helix</keyword>
<comment type="subcellular location">
    <subcellularLocation>
        <location evidence="1">Cell inner membrane</location>
        <topology evidence="1">Multi-pass membrane protein</topology>
    </subcellularLocation>
</comment>
<dbReference type="InterPro" id="IPR050375">
    <property type="entry name" value="MFS_TsgA-like"/>
</dbReference>
<accession>A0A1M6G0J0</accession>
<dbReference type="Pfam" id="PF07690">
    <property type="entry name" value="MFS_1"/>
    <property type="match status" value="1"/>
</dbReference>
<feature type="transmembrane region" description="Helical" evidence="6">
    <location>
        <begin position="250"/>
        <end position="273"/>
    </location>
</feature>
<feature type="transmembrane region" description="Helical" evidence="6">
    <location>
        <begin position="82"/>
        <end position="101"/>
    </location>
</feature>
<name>A0A1M6G0J0_9FLAO</name>
<feature type="transmembrane region" description="Helical" evidence="6">
    <location>
        <begin position="315"/>
        <end position="333"/>
    </location>
</feature>
<feature type="transmembrane region" description="Helical" evidence="6">
    <location>
        <begin position="339"/>
        <end position="361"/>
    </location>
</feature>
<keyword evidence="2" id="KW-1003">Cell membrane</keyword>
<dbReference type="STRING" id="192903.SAMN04488513_102626"/>
<dbReference type="Proteomes" id="UP000184543">
    <property type="component" value="Unassembled WGS sequence"/>
</dbReference>
<evidence type="ECO:0000256" key="6">
    <source>
        <dbReference type="SAM" id="Phobius"/>
    </source>
</evidence>
<evidence type="ECO:0000256" key="4">
    <source>
        <dbReference type="ARBA" id="ARBA00022989"/>
    </source>
</evidence>
<evidence type="ECO:0000313" key="7">
    <source>
        <dbReference type="EMBL" id="SHJ03427.1"/>
    </source>
</evidence>
<feature type="transmembrane region" description="Helical" evidence="6">
    <location>
        <begin position="373"/>
        <end position="393"/>
    </location>
</feature>
<sequence length="439" mass="48327">MKNNQKPAVVPKELFIPFLLITSLFALWGFANDITNPMVAAFKRVLELNNTQASWVQAAFYGGYFTMALPAAYVVKKFSYKVGILVGLALYAIGALMFYPAAELENYLFFLLALYVLTFGLAFLETTANPYILAMGPEETATQRLNLAQAFNPLGALSGLFVAQVFILGALQSDDVAADGTYIYETLSESAKAVVKTSDLMVIRNPYVGLGLFVILMFVLIALVKMPEGKKENQVGLGESIKRIFKKERFVGGMLTQMFYVGAQIMCWTYIYQYAENLGINNRDAVNYAYAALVIFLLSRFLCTYLLKFINSGKLLMILSILAILFCAGTIFIEGMGGLYSLVMVSFCMSLMFPTIYGIALSGLGDDAKSASAFLVMAIVGGAFMPMLQGLILDIGGTGYSDVLIWGVPEVNFSFILPMLCFFVVAFYGYRAYKTYGLE</sequence>
<organism evidence="7 8">
    <name type="scientific">Pseudozobellia thermophila</name>
    <dbReference type="NCBI Taxonomy" id="192903"/>
    <lineage>
        <taxon>Bacteria</taxon>
        <taxon>Pseudomonadati</taxon>
        <taxon>Bacteroidota</taxon>
        <taxon>Flavobacteriia</taxon>
        <taxon>Flavobacteriales</taxon>
        <taxon>Flavobacteriaceae</taxon>
        <taxon>Pseudozobellia</taxon>
    </lineage>
</organism>
<evidence type="ECO:0000256" key="3">
    <source>
        <dbReference type="ARBA" id="ARBA00022692"/>
    </source>
</evidence>
<dbReference type="EMBL" id="FQYU01000002">
    <property type="protein sequence ID" value="SHJ03427.1"/>
    <property type="molecule type" value="Genomic_DNA"/>
</dbReference>
<dbReference type="RefSeq" id="WP_072991674.1">
    <property type="nucleotide sequence ID" value="NZ_FQYU01000002.1"/>
</dbReference>
<gene>
    <name evidence="7" type="ORF">SAMN04488513_102626</name>
</gene>
<feature type="transmembrane region" description="Helical" evidence="6">
    <location>
        <begin position="55"/>
        <end position="75"/>
    </location>
</feature>
<dbReference type="NCBIfam" id="TIGR00885">
    <property type="entry name" value="fucP"/>
    <property type="match status" value="1"/>
</dbReference>
<dbReference type="InterPro" id="IPR005275">
    <property type="entry name" value="Lfuc_symporter_FucP"/>
</dbReference>
<feature type="transmembrane region" description="Helical" evidence="6">
    <location>
        <begin position="285"/>
        <end position="303"/>
    </location>
</feature>
<feature type="transmembrane region" description="Helical" evidence="6">
    <location>
        <begin position="207"/>
        <end position="224"/>
    </location>
</feature>
<evidence type="ECO:0000256" key="2">
    <source>
        <dbReference type="ARBA" id="ARBA00022475"/>
    </source>
</evidence>
<evidence type="ECO:0000256" key="5">
    <source>
        <dbReference type="ARBA" id="ARBA00023136"/>
    </source>
</evidence>
<dbReference type="GO" id="GO:0015535">
    <property type="term" value="F:fucose:proton symporter activity"/>
    <property type="evidence" value="ECO:0007669"/>
    <property type="project" value="InterPro"/>
</dbReference>
<dbReference type="Gene3D" id="1.20.1250.20">
    <property type="entry name" value="MFS general substrate transporter like domains"/>
    <property type="match status" value="2"/>
</dbReference>
<evidence type="ECO:0000256" key="1">
    <source>
        <dbReference type="ARBA" id="ARBA00004429"/>
    </source>
</evidence>
<dbReference type="OrthoDB" id="9795150at2"/>
<dbReference type="CDD" id="cd17394">
    <property type="entry name" value="MFS_FucP_like"/>
    <property type="match status" value="1"/>
</dbReference>
<dbReference type="SUPFAM" id="SSF103473">
    <property type="entry name" value="MFS general substrate transporter"/>
    <property type="match status" value="1"/>
</dbReference>
<keyword evidence="3 6" id="KW-0812">Transmembrane</keyword>
<dbReference type="AlphaFoldDB" id="A0A1M6G0J0"/>
<keyword evidence="8" id="KW-1185">Reference proteome</keyword>
<feature type="transmembrane region" description="Helical" evidence="6">
    <location>
        <begin position="413"/>
        <end position="430"/>
    </location>
</feature>
<proteinExistence type="predicted"/>
<protein>
    <submittedName>
        <fullName evidence="7">MFS transporter, FHS family, L-fucose permease</fullName>
    </submittedName>
</protein>
<dbReference type="GO" id="GO:0005886">
    <property type="term" value="C:plasma membrane"/>
    <property type="evidence" value="ECO:0007669"/>
    <property type="project" value="UniProtKB-SubCell"/>
</dbReference>
<evidence type="ECO:0000313" key="8">
    <source>
        <dbReference type="Proteomes" id="UP000184543"/>
    </source>
</evidence>